<accession>A0A4Y3WPV9</accession>
<keyword evidence="3" id="KW-1185">Reference proteome</keyword>
<name>A0A4Y3WPV9_9PSEU</name>
<evidence type="ECO:0000256" key="1">
    <source>
        <dbReference type="SAM" id="MobiDB-lite"/>
    </source>
</evidence>
<feature type="region of interest" description="Disordered" evidence="1">
    <location>
        <begin position="1"/>
        <end position="64"/>
    </location>
</feature>
<gene>
    <name evidence="2" type="ORF">PHY01_21320</name>
</gene>
<evidence type="ECO:0000313" key="3">
    <source>
        <dbReference type="Proteomes" id="UP000320338"/>
    </source>
</evidence>
<dbReference type="EMBL" id="BJNG01000016">
    <property type="protein sequence ID" value="GEC19849.1"/>
    <property type="molecule type" value="Genomic_DNA"/>
</dbReference>
<feature type="region of interest" description="Disordered" evidence="1">
    <location>
        <begin position="77"/>
        <end position="131"/>
    </location>
</feature>
<organism evidence="2 3">
    <name type="scientific">Pseudonocardia hydrocarbonoxydans</name>
    <dbReference type="NCBI Taxonomy" id="76726"/>
    <lineage>
        <taxon>Bacteria</taxon>
        <taxon>Bacillati</taxon>
        <taxon>Actinomycetota</taxon>
        <taxon>Actinomycetes</taxon>
        <taxon>Pseudonocardiales</taxon>
        <taxon>Pseudonocardiaceae</taxon>
        <taxon>Pseudonocardia</taxon>
    </lineage>
</organism>
<reference evidence="2 3" key="1">
    <citation type="submission" date="2019-06" db="EMBL/GenBank/DDBJ databases">
        <title>Whole genome shotgun sequence of Pseudonocardia hydrocarbonoxydans NBRC 14498.</title>
        <authorList>
            <person name="Hosoyama A."/>
            <person name="Uohara A."/>
            <person name="Ohji S."/>
            <person name="Ichikawa N."/>
        </authorList>
    </citation>
    <scope>NUCLEOTIDE SEQUENCE [LARGE SCALE GENOMIC DNA]</scope>
    <source>
        <strain evidence="2 3">NBRC 14498</strain>
    </source>
</reference>
<comment type="caution">
    <text evidence="2">The sequence shown here is derived from an EMBL/GenBank/DDBJ whole genome shotgun (WGS) entry which is preliminary data.</text>
</comment>
<dbReference type="Proteomes" id="UP000320338">
    <property type="component" value="Unassembled WGS sequence"/>
</dbReference>
<sequence>MSSAPTTSDTQGQQAVGGQPQHRGARGREQRQAVREAETAEHPQAESEQHRTRAVDHVEPSCRIAPKVVHEDRVLASRDARHSTSGGEPITVRCRSTLGGDPARAVQAGRRVSSPVTPTTSANSGHTSPAL</sequence>
<evidence type="ECO:0000313" key="2">
    <source>
        <dbReference type="EMBL" id="GEC19849.1"/>
    </source>
</evidence>
<feature type="compositionally biased region" description="Basic and acidic residues" evidence="1">
    <location>
        <begin position="26"/>
        <end position="60"/>
    </location>
</feature>
<dbReference type="AlphaFoldDB" id="A0A4Y3WPV9"/>
<proteinExistence type="predicted"/>
<feature type="compositionally biased region" description="Polar residues" evidence="1">
    <location>
        <begin position="114"/>
        <end position="131"/>
    </location>
</feature>
<protein>
    <submittedName>
        <fullName evidence="2">Uncharacterized protein</fullName>
    </submittedName>
</protein>
<feature type="compositionally biased region" description="Polar residues" evidence="1">
    <location>
        <begin position="1"/>
        <end position="16"/>
    </location>
</feature>